<proteinExistence type="inferred from homology"/>
<evidence type="ECO:0000256" key="6">
    <source>
        <dbReference type="ARBA" id="ARBA00022729"/>
    </source>
</evidence>
<evidence type="ECO:0000256" key="5">
    <source>
        <dbReference type="ARBA" id="ARBA00022525"/>
    </source>
</evidence>
<feature type="active site" description="Nucleophile" evidence="10">
    <location>
        <position position="128"/>
    </location>
</feature>
<evidence type="ECO:0000256" key="1">
    <source>
        <dbReference type="ARBA" id="ARBA00004613"/>
    </source>
</evidence>
<dbReference type="Proteomes" id="UP001365542">
    <property type="component" value="Unassembled WGS sequence"/>
</dbReference>
<dbReference type="PROSITE" id="PS00931">
    <property type="entry name" value="CUTINASE_2"/>
    <property type="match status" value="1"/>
</dbReference>
<feature type="active site" evidence="10">
    <location>
        <position position="183"/>
    </location>
</feature>
<dbReference type="Pfam" id="PF01083">
    <property type="entry name" value="Cutinase"/>
    <property type="match status" value="1"/>
</dbReference>
<comment type="similarity">
    <text evidence="2 12">Belongs to the cutinase family.</text>
</comment>
<feature type="active site" description="Proton donor/acceptor" evidence="10">
    <location>
        <position position="196"/>
    </location>
</feature>
<dbReference type="InterPro" id="IPR043580">
    <property type="entry name" value="CUTINASE_1"/>
</dbReference>
<keyword evidence="4 12" id="KW-0719">Serine esterase</keyword>
<comment type="catalytic activity">
    <reaction evidence="9 12">
        <text>cutin + H2O = cutin monomers.</text>
        <dbReference type="EC" id="3.1.1.74"/>
    </reaction>
</comment>
<accession>A0AAV9X0D2</accession>
<comment type="function">
    <text evidence="12">Catalyzes the hydrolysis of complex carboxylic polyesters found in the cell wall of plants. Degrades cutin, a macromolecule that forms the structure of the plant cuticle.</text>
</comment>
<dbReference type="EMBL" id="JAVHJO010000012">
    <property type="protein sequence ID" value="KAK6531870.1"/>
    <property type="molecule type" value="Genomic_DNA"/>
</dbReference>
<dbReference type="InterPro" id="IPR000675">
    <property type="entry name" value="Cutinase/axe"/>
</dbReference>
<keyword evidence="7 12" id="KW-0378">Hydrolase</keyword>
<dbReference type="GO" id="GO:0016052">
    <property type="term" value="P:carbohydrate catabolic process"/>
    <property type="evidence" value="ECO:0007669"/>
    <property type="project" value="TreeGrafter"/>
</dbReference>
<feature type="signal peptide" evidence="12">
    <location>
        <begin position="1"/>
        <end position="16"/>
    </location>
</feature>
<keyword evidence="6 12" id="KW-0732">Signal</keyword>
<sequence length="220" mass="23264">MKFQIIFSSLAALAAAAAISQVDSRQDVGFIASEYTHSGCRPVIFFFARGSAEIGNLGAVVGRPTGNELKKVFGENTVAVQGIDYGALLSTNLLPGGADFPGIGIMRSLLKDAASKCPKSIIVVGGYSQGAALVHRAVEKLDATTMAKIAGIITFGDAQNTQDHGRIPNFPTEKTKIICNEGDEICNGTLKVLRPHLDYTRRVPEAVDFLVNKIKAAGLS</sequence>
<evidence type="ECO:0000256" key="10">
    <source>
        <dbReference type="PIRSR" id="PIRSR611150-1"/>
    </source>
</evidence>
<dbReference type="PRINTS" id="PR00129">
    <property type="entry name" value="CUTINASE"/>
</dbReference>
<evidence type="ECO:0000256" key="7">
    <source>
        <dbReference type="ARBA" id="ARBA00022801"/>
    </source>
</evidence>
<comment type="subcellular location">
    <subcellularLocation>
        <location evidence="1 12">Secreted</location>
    </subcellularLocation>
</comment>
<feature type="disulfide bond" evidence="11">
    <location>
        <begin position="179"/>
        <end position="186"/>
    </location>
</feature>
<evidence type="ECO:0000256" key="3">
    <source>
        <dbReference type="ARBA" id="ARBA00013095"/>
    </source>
</evidence>
<evidence type="ECO:0000256" key="12">
    <source>
        <dbReference type="RuleBase" id="RU361263"/>
    </source>
</evidence>
<evidence type="ECO:0000256" key="9">
    <source>
        <dbReference type="ARBA" id="ARBA00034045"/>
    </source>
</evidence>
<dbReference type="EC" id="3.1.1.74" evidence="3 12"/>
<comment type="caution">
    <text evidence="13">The sequence shown here is derived from an EMBL/GenBank/DDBJ whole genome shotgun (WGS) entry which is preliminary data.</text>
</comment>
<organism evidence="13 14">
    <name type="scientific">Orbilia ellipsospora</name>
    <dbReference type="NCBI Taxonomy" id="2528407"/>
    <lineage>
        <taxon>Eukaryota</taxon>
        <taxon>Fungi</taxon>
        <taxon>Dikarya</taxon>
        <taxon>Ascomycota</taxon>
        <taxon>Pezizomycotina</taxon>
        <taxon>Orbiliomycetes</taxon>
        <taxon>Orbiliales</taxon>
        <taxon>Orbiliaceae</taxon>
        <taxon>Orbilia</taxon>
    </lineage>
</organism>
<dbReference type="Gene3D" id="3.40.50.1820">
    <property type="entry name" value="alpha/beta hydrolase"/>
    <property type="match status" value="1"/>
</dbReference>
<feature type="disulfide bond" evidence="11">
    <location>
        <begin position="40"/>
        <end position="117"/>
    </location>
</feature>
<evidence type="ECO:0000313" key="13">
    <source>
        <dbReference type="EMBL" id="KAK6531870.1"/>
    </source>
</evidence>
<reference evidence="13 14" key="1">
    <citation type="submission" date="2019-10" db="EMBL/GenBank/DDBJ databases">
        <authorList>
            <person name="Palmer J.M."/>
        </authorList>
    </citation>
    <scope>NUCLEOTIDE SEQUENCE [LARGE SCALE GENOMIC DNA]</scope>
    <source>
        <strain evidence="13 14">TWF694</strain>
    </source>
</reference>
<evidence type="ECO:0000256" key="11">
    <source>
        <dbReference type="PIRSR" id="PIRSR611150-2"/>
    </source>
</evidence>
<keyword evidence="8 11" id="KW-1015">Disulfide bond</keyword>
<keyword evidence="5 12" id="KW-0964">Secreted</keyword>
<protein>
    <recommendedName>
        <fullName evidence="3 12">Cutinase</fullName>
        <ecNumber evidence="3 12">3.1.1.74</ecNumber>
    </recommendedName>
</protein>
<evidence type="ECO:0000313" key="14">
    <source>
        <dbReference type="Proteomes" id="UP001365542"/>
    </source>
</evidence>
<gene>
    <name evidence="13" type="ORF">TWF694_003035</name>
</gene>
<dbReference type="PANTHER" id="PTHR48250:SF3">
    <property type="entry name" value="CUTINASE 1-RELATED"/>
    <property type="match status" value="1"/>
</dbReference>
<dbReference type="SUPFAM" id="SSF53474">
    <property type="entry name" value="alpha/beta-Hydrolases"/>
    <property type="match status" value="1"/>
</dbReference>
<dbReference type="GO" id="GO:0050525">
    <property type="term" value="F:cutinase activity"/>
    <property type="evidence" value="ECO:0007669"/>
    <property type="project" value="UniProtKB-UniRule"/>
</dbReference>
<evidence type="ECO:0000256" key="2">
    <source>
        <dbReference type="ARBA" id="ARBA00007534"/>
    </source>
</evidence>
<keyword evidence="14" id="KW-1185">Reference proteome</keyword>
<dbReference type="PROSITE" id="PS00155">
    <property type="entry name" value="CUTINASE_1"/>
    <property type="match status" value="1"/>
</dbReference>
<dbReference type="InterPro" id="IPR043579">
    <property type="entry name" value="CUTINASE_2"/>
</dbReference>
<evidence type="ECO:0000256" key="4">
    <source>
        <dbReference type="ARBA" id="ARBA00022487"/>
    </source>
</evidence>
<dbReference type="InterPro" id="IPR029058">
    <property type="entry name" value="AB_hydrolase_fold"/>
</dbReference>
<evidence type="ECO:0000256" key="8">
    <source>
        <dbReference type="ARBA" id="ARBA00023157"/>
    </source>
</evidence>
<dbReference type="SMART" id="SM01110">
    <property type="entry name" value="Cutinase"/>
    <property type="match status" value="1"/>
</dbReference>
<dbReference type="PANTHER" id="PTHR48250">
    <property type="entry name" value="CUTINASE 2-RELATED"/>
    <property type="match status" value="1"/>
</dbReference>
<feature type="chain" id="PRO_5043092916" description="Cutinase" evidence="12">
    <location>
        <begin position="17"/>
        <end position="220"/>
    </location>
</feature>
<name>A0AAV9X0D2_9PEZI</name>
<dbReference type="InterPro" id="IPR011150">
    <property type="entry name" value="Cutinase_monf"/>
</dbReference>
<dbReference type="GO" id="GO:0005576">
    <property type="term" value="C:extracellular region"/>
    <property type="evidence" value="ECO:0007669"/>
    <property type="project" value="UniProtKB-SubCell"/>
</dbReference>
<dbReference type="AlphaFoldDB" id="A0AAV9X0D2"/>